<dbReference type="RefSeq" id="WP_070071903.1">
    <property type="nucleotide sequence ID" value="NZ_CP017448.1"/>
</dbReference>
<evidence type="ECO:0000313" key="3">
    <source>
        <dbReference type="Proteomes" id="UP000095342"/>
    </source>
</evidence>
<dbReference type="SUPFAM" id="SSF56281">
    <property type="entry name" value="Metallo-hydrolase/oxidoreductase"/>
    <property type="match status" value="1"/>
</dbReference>
<evidence type="ECO:0000313" key="2">
    <source>
        <dbReference type="EMBL" id="AOV16310.1"/>
    </source>
</evidence>
<dbReference type="EMBL" id="CP017448">
    <property type="protein sequence ID" value="AOV16310.1"/>
    <property type="molecule type" value="Genomic_DNA"/>
</dbReference>
<dbReference type="InterPro" id="IPR036866">
    <property type="entry name" value="RibonucZ/Hydroxyglut_hydro"/>
</dbReference>
<dbReference type="Gene3D" id="3.60.15.10">
    <property type="entry name" value="Ribonuclease Z/Hydroxyacylglutathione hydrolase-like"/>
    <property type="match status" value="1"/>
</dbReference>
<feature type="domain" description="Metallo-beta-lactamase" evidence="1">
    <location>
        <begin position="29"/>
        <end position="223"/>
    </location>
</feature>
<dbReference type="InterPro" id="IPR001279">
    <property type="entry name" value="Metallo-B-lactamas"/>
</dbReference>
<dbReference type="CDD" id="cd07709">
    <property type="entry name" value="flavodiiron_proteins_MBL-fold"/>
    <property type="match status" value="1"/>
</dbReference>
<sequence length="258" mass="28264">MSVVLYQNNEHLCVAFGDLVAGAGGSGVQANQFLIIDNDQSAILDPGGELTFTALTVELRKHLSLEKLTYLIASHQDPDIISSMQSWVTRTQATVVCSKLWSRFLPHLLPSYLGDKVGGNCLPLPDEGLDIPLGKSVLKAVPAHFLHSVGNFHFYDPVSKILFSGDMGASIGGGGVDRPVTDFGAHIPLMIDFHQRYMTGNRACRLWADMIRGLDVEMIVPQHGQSFKGKAMIGRFLDWISELRCGVDLMKPKNYAIP</sequence>
<accession>A0A1D8K5T0</accession>
<dbReference type="AlphaFoldDB" id="A0A1D8K5T0"/>
<dbReference type="KEGG" id="aaeo:BJI67_03790"/>
<keyword evidence="2" id="KW-0378">Hydrolase</keyword>
<proteinExistence type="predicted"/>
<evidence type="ECO:0000259" key="1">
    <source>
        <dbReference type="SMART" id="SM00849"/>
    </source>
</evidence>
<dbReference type="Proteomes" id="UP000095342">
    <property type="component" value="Chromosome"/>
</dbReference>
<dbReference type="PANTHER" id="PTHR43041">
    <property type="entry name" value="HYDROLASE, METALLO-BETA-LACTAMASE SUPERFAMILY"/>
    <property type="match status" value="1"/>
</dbReference>
<reference evidence="2 3" key="1">
    <citation type="submission" date="2016-09" db="EMBL/GenBank/DDBJ databases">
        <title>Acidihalobacter prosperus V6 (DSM14174).</title>
        <authorList>
            <person name="Khaleque H.N."/>
            <person name="Ramsay J.P."/>
            <person name="Murphy R.J.T."/>
            <person name="Kaksonen A.H."/>
            <person name="Boxall N.J."/>
            <person name="Watkin E.L.J."/>
        </authorList>
    </citation>
    <scope>NUCLEOTIDE SEQUENCE [LARGE SCALE GENOMIC DNA]</scope>
    <source>
        <strain evidence="2 3">V6</strain>
    </source>
</reference>
<gene>
    <name evidence="2" type="ORF">BJI67_03790</name>
</gene>
<organism evidence="2 3">
    <name type="scientific">Acidihalobacter aeolianus</name>
    <dbReference type="NCBI Taxonomy" id="2792603"/>
    <lineage>
        <taxon>Bacteria</taxon>
        <taxon>Pseudomonadati</taxon>
        <taxon>Pseudomonadota</taxon>
        <taxon>Gammaproteobacteria</taxon>
        <taxon>Chromatiales</taxon>
        <taxon>Ectothiorhodospiraceae</taxon>
        <taxon>Acidihalobacter</taxon>
    </lineage>
</organism>
<dbReference type="InterPro" id="IPR045761">
    <property type="entry name" value="ODP_dom"/>
</dbReference>
<keyword evidence="3" id="KW-1185">Reference proteome</keyword>
<name>A0A1D8K5T0_9GAMM</name>
<dbReference type="Pfam" id="PF19583">
    <property type="entry name" value="ODP"/>
    <property type="match status" value="1"/>
</dbReference>
<dbReference type="GO" id="GO:0016787">
    <property type="term" value="F:hydrolase activity"/>
    <property type="evidence" value="ECO:0007669"/>
    <property type="project" value="UniProtKB-KW"/>
</dbReference>
<protein>
    <submittedName>
        <fullName evidence="2">MBL fold metallo-hydrolase</fullName>
    </submittedName>
</protein>
<dbReference type="SMART" id="SM00849">
    <property type="entry name" value="Lactamase_B"/>
    <property type="match status" value="1"/>
</dbReference>
<dbReference type="PANTHER" id="PTHR43041:SF1">
    <property type="entry name" value="METALLO-BETA-LACTAMASE DOMAIN-CONTAINING PROTEIN"/>
    <property type="match status" value="1"/>
</dbReference>